<dbReference type="RefSeq" id="WP_191764528.1">
    <property type="nucleotide sequence ID" value="NZ_JACSPM010000001.1"/>
</dbReference>
<comment type="similarity">
    <text evidence="1">Belongs to the AHA1 family.</text>
</comment>
<evidence type="ECO:0000313" key="4">
    <source>
        <dbReference type="Proteomes" id="UP000602532"/>
    </source>
</evidence>
<protein>
    <submittedName>
        <fullName evidence="3">SRPBCC domain-containing protein</fullName>
    </submittedName>
</protein>
<sequence>MTDSTEKNARPAITGTVTDIDGHPNLVLTRAFPLHAPELWRELTDSARLERWIGRWEGDPKTGRVAFFMTAEGEDVPPEEYTILECDPPRRFAGDTSAATGSWHLWFELVDKGEATLLVFGQRLNPGEDVGSIGPGWEYYLDRLVAVTKGRDASTIAWEAYFPAMQPAYQTLVAAG</sequence>
<dbReference type="InterPro" id="IPR023393">
    <property type="entry name" value="START-like_dom_sf"/>
</dbReference>
<evidence type="ECO:0000256" key="1">
    <source>
        <dbReference type="ARBA" id="ARBA00006817"/>
    </source>
</evidence>
<proteinExistence type="inferred from homology"/>
<accession>A0ABR8X0F1</accession>
<dbReference type="InterPro" id="IPR013538">
    <property type="entry name" value="ASHA1/2-like_C"/>
</dbReference>
<keyword evidence="4" id="KW-1185">Reference proteome</keyword>
<comment type="caution">
    <text evidence="3">The sequence shown here is derived from an EMBL/GenBank/DDBJ whole genome shotgun (WGS) entry which is preliminary data.</text>
</comment>
<evidence type="ECO:0000259" key="2">
    <source>
        <dbReference type="Pfam" id="PF08327"/>
    </source>
</evidence>
<evidence type="ECO:0000313" key="3">
    <source>
        <dbReference type="EMBL" id="MBD8022793.1"/>
    </source>
</evidence>
<reference evidence="3 4" key="1">
    <citation type="submission" date="2020-08" db="EMBL/GenBank/DDBJ databases">
        <title>A Genomic Blueprint of the Chicken Gut Microbiome.</title>
        <authorList>
            <person name="Gilroy R."/>
            <person name="Ravi A."/>
            <person name="Getino M."/>
            <person name="Pursley I."/>
            <person name="Horton D.L."/>
            <person name="Alikhan N.-F."/>
            <person name="Baker D."/>
            <person name="Gharbi K."/>
            <person name="Hall N."/>
            <person name="Watson M."/>
            <person name="Adriaenssens E.M."/>
            <person name="Foster-Nyarko E."/>
            <person name="Jarju S."/>
            <person name="Secka A."/>
            <person name="Antonio M."/>
            <person name="Oren A."/>
            <person name="Chaudhuri R."/>
            <person name="La Ragione R.M."/>
            <person name="Hildebrand F."/>
            <person name="Pallen M.J."/>
        </authorList>
    </citation>
    <scope>NUCLEOTIDE SEQUENCE [LARGE SCALE GENOMIC DNA]</scope>
    <source>
        <strain evidence="3 4">Sa1CUA4</strain>
    </source>
</reference>
<organism evidence="3 4">
    <name type="scientific">Microbacterium gallinarum</name>
    <dbReference type="NCBI Taxonomy" id="2762209"/>
    <lineage>
        <taxon>Bacteria</taxon>
        <taxon>Bacillati</taxon>
        <taxon>Actinomycetota</taxon>
        <taxon>Actinomycetes</taxon>
        <taxon>Micrococcales</taxon>
        <taxon>Microbacteriaceae</taxon>
        <taxon>Microbacterium</taxon>
    </lineage>
</organism>
<gene>
    <name evidence="3" type="ORF">H9622_04210</name>
</gene>
<dbReference type="SUPFAM" id="SSF55961">
    <property type="entry name" value="Bet v1-like"/>
    <property type="match status" value="1"/>
</dbReference>
<dbReference type="EMBL" id="JACSPM010000001">
    <property type="protein sequence ID" value="MBD8022793.1"/>
    <property type="molecule type" value="Genomic_DNA"/>
</dbReference>
<dbReference type="Proteomes" id="UP000602532">
    <property type="component" value="Unassembled WGS sequence"/>
</dbReference>
<dbReference type="Gene3D" id="3.30.530.20">
    <property type="match status" value="1"/>
</dbReference>
<feature type="domain" description="Activator of Hsp90 ATPase homologue 1/2-like C-terminal" evidence="2">
    <location>
        <begin position="38"/>
        <end position="147"/>
    </location>
</feature>
<dbReference type="Pfam" id="PF08327">
    <property type="entry name" value="AHSA1"/>
    <property type="match status" value="1"/>
</dbReference>
<name>A0ABR8X0F1_9MICO</name>